<dbReference type="EMBL" id="BAABJR010000018">
    <property type="protein sequence ID" value="GAA5214480.1"/>
    <property type="molecule type" value="Genomic_DNA"/>
</dbReference>
<reference evidence="4" key="1">
    <citation type="journal article" date="2019" name="Int. J. Syst. Evol. Microbiol.">
        <title>The Global Catalogue of Microorganisms (GCM) 10K type strain sequencing project: providing services to taxonomists for standard genome sequencing and annotation.</title>
        <authorList>
            <consortium name="The Broad Institute Genomics Platform"/>
            <consortium name="The Broad Institute Genome Sequencing Center for Infectious Disease"/>
            <person name="Wu L."/>
            <person name="Ma J."/>
        </authorList>
    </citation>
    <scope>NUCLEOTIDE SEQUENCE [LARGE SCALE GENOMIC DNA]</scope>
    <source>
        <strain evidence="4">JCM 18306</strain>
    </source>
</reference>
<protein>
    <submittedName>
        <fullName evidence="3">DUF4255 domain-containing protein</fullName>
    </submittedName>
</protein>
<evidence type="ECO:0000313" key="4">
    <source>
        <dbReference type="Proteomes" id="UP001499878"/>
    </source>
</evidence>
<organism evidence="3 4">
    <name type="scientific">Streptomyces thinghirensis</name>
    <dbReference type="NCBI Taxonomy" id="551547"/>
    <lineage>
        <taxon>Bacteria</taxon>
        <taxon>Bacillati</taxon>
        <taxon>Actinomycetota</taxon>
        <taxon>Actinomycetes</taxon>
        <taxon>Kitasatosporales</taxon>
        <taxon>Streptomycetaceae</taxon>
        <taxon>Streptomyces</taxon>
    </lineage>
</organism>
<comment type="caution">
    <text evidence="3">The sequence shown here is derived from an EMBL/GenBank/DDBJ whole genome shotgun (WGS) entry which is preliminary data.</text>
</comment>
<dbReference type="Proteomes" id="UP001499878">
    <property type="component" value="Unassembled WGS sequence"/>
</dbReference>
<evidence type="ECO:0000259" key="2">
    <source>
        <dbReference type="Pfam" id="PF14065"/>
    </source>
</evidence>
<dbReference type="InterPro" id="IPR025351">
    <property type="entry name" value="Pvc16_N"/>
</dbReference>
<sequence>MGPHGHAGLPGRRPRRACGRDGPRGTIGDGQWRTAAARRQGGSARVIHEVDEVLKSLLGGGALTGSGIDVSFEAPTRDWAARRNAPVVNAYMYDIREDVARRQSGHMSVRDERDIEVRRRRPPRWFRLSYLVTAWTKTPQDEHRLLSAVLATLLPREVLSPSELPASLRALGLSMPLTVAGTQTESRSLAEIWSALGGELKPSLDLVVTAPFPAFPEYDAGPPVTEGALVRVRELPGEPAQSSERAHRPHQVAAARAARKNAAPRKDATPREDAVSRRTDQR</sequence>
<feature type="compositionally biased region" description="Basic and acidic residues" evidence="1">
    <location>
        <begin position="264"/>
        <end position="282"/>
    </location>
</feature>
<keyword evidence="4" id="KW-1185">Reference proteome</keyword>
<gene>
    <name evidence="3" type="ORF">GCM10023323_59660</name>
</gene>
<feature type="domain" description="Pvc16 N-terminal" evidence="2">
    <location>
        <begin position="49"/>
        <end position="226"/>
    </location>
</feature>
<evidence type="ECO:0000313" key="3">
    <source>
        <dbReference type="EMBL" id="GAA5214480.1"/>
    </source>
</evidence>
<evidence type="ECO:0000256" key="1">
    <source>
        <dbReference type="SAM" id="MobiDB-lite"/>
    </source>
</evidence>
<feature type="region of interest" description="Disordered" evidence="1">
    <location>
        <begin position="1"/>
        <end position="33"/>
    </location>
</feature>
<feature type="region of interest" description="Disordered" evidence="1">
    <location>
        <begin position="235"/>
        <end position="282"/>
    </location>
</feature>
<proteinExistence type="predicted"/>
<name>A0ABP9TF53_9ACTN</name>
<dbReference type="Pfam" id="PF14065">
    <property type="entry name" value="Pvc16_N"/>
    <property type="match status" value="1"/>
</dbReference>
<accession>A0ABP9TF53</accession>